<evidence type="ECO:0000313" key="1">
    <source>
        <dbReference type="EMBL" id="TNN79969.1"/>
    </source>
</evidence>
<name>A0A4Z2IPM5_9TELE</name>
<accession>A0A4Z2IPM5</accession>
<dbReference type="Proteomes" id="UP000314294">
    <property type="component" value="Unassembled WGS sequence"/>
</dbReference>
<proteinExistence type="predicted"/>
<keyword evidence="2" id="KW-1185">Reference proteome</keyword>
<comment type="caution">
    <text evidence="1">The sequence shown here is derived from an EMBL/GenBank/DDBJ whole genome shotgun (WGS) entry which is preliminary data.</text>
</comment>
<dbReference type="AlphaFoldDB" id="A0A4Z2IPM5"/>
<evidence type="ECO:0000313" key="2">
    <source>
        <dbReference type="Proteomes" id="UP000314294"/>
    </source>
</evidence>
<sequence>MVAEDAPVELNQSLSWQVSERGSRPVQQSLIQLDCSPAHTAVWTQSGNEESILDFAGIG</sequence>
<reference evidence="1 2" key="1">
    <citation type="submission" date="2019-03" db="EMBL/GenBank/DDBJ databases">
        <title>First draft genome of Liparis tanakae, snailfish: a comprehensive survey of snailfish specific genes.</title>
        <authorList>
            <person name="Kim W."/>
            <person name="Song I."/>
            <person name="Jeong J.-H."/>
            <person name="Kim D."/>
            <person name="Kim S."/>
            <person name="Ryu S."/>
            <person name="Song J.Y."/>
            <person name="Lee S.K."/>
        </authorList>
    </citation>
    <scope>NUCLEOTIDE SEQUENCE [LARGE SCALE GENOMIC DNA]</scope>
    <source>
        <tissue evidence="1">Muscle</tissue>
    </source>
</reference>
<gene>
    <name evidence="1" type="ORF">EYF80_009786</name>
</gene>
<organism evidence="1 2">
    <name type="scientific">Liparis tanakae</name>
    <name type="common">Tanaka's snailfish</name>
    <dbReference type="NCBI Taxonomy" id="230148"/>
    <lineage>
        <taxon>Eukaryota</taxon>
        <taxon>Metazoa</taxon>
        <taxon>Chordata</taxon>
        <taxon>Craniata</taxon>
        <taxon>Vertebrata</taxon>
        <taxon>Euteleostomi</taxon>
        <taxon>Actinopterygii</taxon>
        <taxon>Neopterygii</taxon>
        <taxon>Teleostei</taxon>
        <taxon>Neoteleostei</taxon>
        <taxon>Acanthomorphata</taxon>
        <taxon>Eupercaria</taxon>
        <taxon>Perciformes</taxon>
        <taxon>Cottioidei</taxon>
        <taxon>Cottales</taxon>
        <taxon>Liparidae</taxon>
        <taxon>Liparis</taxon>
    </lineage>
</organism>
<protein>
    <submittedName>
        <fullName evidence="1">Uncharacterized protein</fullName>
    </submittedName>
</protein>
<dbReference type="EMBL" id="SRLO01000059">
    <property type="protein sequence ID" value="TNN79969.1"/>
    <property type="molecule type" value="Genomic_DNA"/>
</dbReference>